<protein>
    <submittedName>
        <fullName evidence="1">Uncharacterized protein</fullName>
    </submittedName>
</protein>
<dbReference type="STRING" id="734.B0187_05015"/>
<name>A0A1T0ASZ6_9PAST</name>
<dbReference type="RefSeq" id="WP_078236771.1">
    <property type="nucleotide sequence ID" value="NZ_MUYA01000006.1"/>
</dbReference>
<keyword evidence="2" id="KW-1185">Reference proteome</keyword>
<reference evidence="1 2" key="1">
    <citation type="submission" date="2017-02" db="EMBL/GenBank/DDBJ databases">
        <title>Draft genome sequence of Haemophilus paracuniculus CCUG 43573 type strain.</title>
        <authorList>
            <person name="Engstrom-Jakobsson H."/>
            <person name="Salva-Serra F."/>
            <person name="Thorell K."/>
            <person name="Gonzales-Siles L."/>
            <person name="Karlsson R."/>
            <person name="Boulund F."/>
            <person name="Engstrand L."/>
            <person name="Kristiansson E."/>
            <person name="Moore E."/>
        </authorList>
    </citation>
    <scope>NUCLEOTIDE SEQUENCE [LARGE SCALE GENOMIC DNA]</scope>
    <source>
        <strain evidence="1 2">CCUG 43573</strain>
    </source>
</reference>
<proteinExistence type="predicted"/>
<sequence length="230" mass="26718">MQDPILDEINRLDEIAKKNPEDLTAEEFELLKKGSAAYLHSLQNMDEKTLAENIVKMADNHQKIANVDDILFCLKGLKDNIFMFIEEKNKLVDLVVKEAKLPEEDEKVFYEANNTIDKTIEEILNMFSQAIEIHSLNIYRQLQVDQIVKGKLNSRLRNNERAYKSQVEEIAKAEWENNLATTYSTILKKAREKYNITETDDTIKKYLSEIDPLPKNQKRTKNGKIVNVKT</sequence>
<dbReference type="Proteomes" id="UP000190867">
    <property type="component" value="Unassembled WGS sequence"/>
</dbReference>
<evidence type="ECO:0000313" key="2">
    <source>
        <dbReference type="Proteomes" id="UP000190867"/>
    </source>
</evidence>
<comment type="caution">
    <text evidence="1">The sequence shown here is derived from an EMBL/GenBank/DDBJ whole genome shotgun (WGS) entry which is preliminary data.</text>
</comment>
<dbReference type="EMBL" id="MUYA01000006">
    <property type="protein sequence ID" value="OOR99453.1"/>
    <property type="molecule type" value="Genomic_DNA"/>
</dbReference>
<dbReference type="AlphaFoldDB" id="A0A1T0ASZ6"/>
<dbReference type="OrthoDB" id="5691457at2"/>
<organism evidence="1 2">
    <name type="scientific">Haemophilus paracuniculus</name>
    <dbReference type="NCBI Taxonomy" id="734"/>
    <lineage>
        <taxon>Bacteria</taxon>
        <taxon>Pseudomonadati</taxon>
        <taxon>Pseudomonadota</taxon>
        <taxon>Gammaproteobacteria</taxon>
        <taxon>Pasteurellales</taxon>
        <taxon>Pasteurellaceae</taxon>
        <taxon>Haemophilus</taxon>
    </lineage>
</organism>
<accession>A0A1T0ASZ6</accession>
<gene>
    <name evidence="1" type="ORF">B0187_05015</name>
</gene>
<evidence type="ECO:0000313" key="1">
    <source>
        <dbReference type="EMBL" id="OOR99453.1"/>
    </source>
</evidence>